<keyword evidence="2" id="KW-1185">Reference proteome</keyword>
<dbReference type="Proteomes" id="UP000055048">
    <property type="component" value="Unassembled WGS sequence"/>
</dbReference>
<evidence type="ECO:0000313" key="1">
    <source>
        <dbReference type="EMBL" id="KRX39324.1"/>
    </source>
</evidence>
<gene>
    <name evidence="1" type="ORF">T05_16379</name>
</gene>
<sequence>MSPARRTARGSPCSFQSFFCATIGPSGSLGLNRGRVSLYGDSKAMLLALPFFATDQPMHNNI</sequence>
<evidence type="ECO:0000313" key="2">
    <source>
        <dbReference type="Proteomes" id="UP000055048"/>
    </source>
</evidence>
<dbReference type="AlphaFoldDB" id="A0A0V0TJW1"/>
<protein>
    <submittedName>
        <fullName evidence="1">Uncharacterized protein</fullName>
    </submittedName>
</protein>
<comment type="caution">
    <text evidence="1">The sequence shown here is derived from an EMBL/GenBank/DDBJ whole genome shotgun (WGS) entry which is preliminary data.</text>
</comment>
<organism evidence="1 2">
    <name type="scientific">Trichinella murrelli</name>
    <dbReference type="NCBI Taxonomy" id="144512"/>
    <lineage>
        <taxon>Eukaryota</taxon>
        <taxon>Metazoa</taxon>
        <taxon>Ecdysozoa</taxon>
        <taxon>Nematoda</taxon>
        <taxon>Enoplea</taxon>
        <taxon>Dorylaimia</taxon>
        <taxon>Trichinellida</taxon>
        <taxon>Trichinellidae</taxon>
        <taxon>Trichinella</taxon>
    </lineage>
</organism>
<dbReference type="EMBL" id="JYDJ01000236">
    <property type="protein sequence ID" value="KRX39324.1"/>
    <property type="molecule type" value="Genomic_DNA"/>
</dbReference>
<name>A0A0V0TJW1_9BILA</name>
<proteinExistence type="predicted"/>
<accession>A0A0V0TJW1</accession>
<reference evidence="1 2" key="1">
    <citation type="submission" date="2015-01" db="EMBL/GenBank/DDBJ databases">
        <title>Evolution of Trichinella species and genotypes.</title>
        <authorList>
            <person name="Korhonen P.K."/>
            <person name="Edoardo P."/>
            <person name="Giuseppe L.R."/>
            <person name="Gasser R.B."/>
        </authorList>
    </citation>
    <scope>NUCLEOTIDE SEQUENCE [LARGE SCALE GENOMIC DNA]</scope>
    <source>
        <strain evidence="1">ISS417</strain>
    </source>
</reference>
<dbReference type="OrthoDB" id="10399737at2759"/>